<dbReference type="InterPro" id="IPR016024">
    <property type="entry name" value="ARM-type_fold"/>
</dbReference>
<evidence type="ECO:0000313" key="8">
    <source>
        <dbReference type="EMBL" id="ODQ62243.1"/>
    </source>
</evidence>
<dbReference type="InterPro" id="IPR007276">
    <property type="entry name" value="Nop14"/>
</dbReference>
<feature type="compositionally biased region" description="Polar residues" evidence="7">
    <location>
        <begin position="267"/>
        <end position="278"/>
    </location>
</feature>
<dbReference type="SUPFAM" id="SSF48371">
    <property type="entry name" value="ARM repeat"/>
    <property type="match status" value="1"/>
</dbReference>
<feature type="compositionally biased region" description="Polar residues" evidence="7">
    <location>
        <begin position="370"/>
        <end position="380"/>
    </location>
</feature>
<feature type="compositionally biased region" description="Basic and acidic residues" evidence="7">
    <location>
        <begin position="182"/>
        <end position="191"/>
    </location>
</feature>
<feature type="region of interest" description="Disordered" evidence="7">
    <location>
        <begin position="1"/>
        <end position="54"/>
    </location>
</feature>
<dbReference type="AlphaFoldDB" id="A0A1E3PA09"/>
<evidence type="ECO:0000256" key="7">
    <source>
        <dbReference type="SAM" id="MobiDB-lite"/>
    </source>
</evidence>
<keyword evidence="4" id="KW-0698">rRNA processing</keyword>
<feature type="region of interest" description="Disordered" evidence="7">
    <location>
        <begin position="259"/>
        <end position="380"/>
    </location>
</feature>
<dbReference type="GeneID" id="30198458"/>
<comment type="subcellular location">
    <subcellularLocation>
        <location evidence="1">Nucleus</location>
        <location evidence="1">Nucleolus</location>
    </subcellularLocation>
</comment>
<dbReference type="GO" id="GO:0030692">
    <property type="term" value="C:Noc4p-Nop14p complex"/>
    <property type="evidence" value="ECO:0007669"/>
    <property type="project" value="EnsemblFungi"/>
</dbReference>
<evidence type="ECO:0008006" key="10">
    <source>
        <dbReference type="Google" id="ProtNLM"/>
    </source>
</evidence>
<dbReference type="PANTHER" id="PTHR23183:SF0">
    <property type="entry name" value="NUCLEOLAR PROTEIN 14"/>
    <property type="match status" value="1"/>
</dbReference>
<dbReference type="GO" id="GO:0000472">
    <property type="term" value="P:endonucleolytic cleavage to generate mature 5'-end of SSU-rRNA from (SSU-rRNA, 5.8S rRNA, LSU-rRNA)"/>
    <property type="evidence" value="ECO:0007669"/>
    <property type="project" value="EnsemblFungi"/>
</dbReference>
<keyword evidence="5" id="KW-0539">Nucleus</keyword>
<feature type="compositionally biased region" description="Acidic residues" evidence="7">
    <location>
        <begin position="167"/>
        <end position="181"/>
    </location>
</feature>
<evidence type="ECO:0000256" key="4">
    <source>
        <dbReference type="ARBA" id="ARBA00022552"/>
    </source>
</evidence>
<feature type="region of interest" description="Disordered" evidence="7">
    <location>
        <begin position="137"/>
        <end position="213"/>
    </location>
</feature>
<dbReference type="EMBL" id="KV454208">
    <property type="protein sequence ID" value="ODQ62243.1"/>
    <property type="molecule type" value="Genomic_DNA"/>
</dbReference>
<proteinExistence type="inferred from homology"/>
<evidence type="ECO:0000256" key="2">
    <source>
        <dbReference type="ARBA" id="ARBA00007466"/>
    </source>
</evidence>
<dbReference type="Pfam" id="PF04147">
    <property type="entry name" value="Nop14"/>
    <property type="match status" value="2"/>
</dbReference>
<evidence type="ECO:0000313" key="9">
    <source>
        <dbReference type="Proteomes" id="UP000094112"/>
    </source>
</evidence>
<organism evidence="8 9">
    <name type="scientific">Wickerhamomyces anomalus (strain ATCC 58044 / CBS 1984 / NCYC 433 / NRRL Y-366-8)</name>
    <name type="common">Yeast</name>
    <name type="synonym">Hansenula anomala</name>
    <dbReference type="NCBI Taxonomy" id="683960"/>
    <lineage>
        <taxon>Eukaryota</taxon>
        <taxon>Fungi</taxon>
        <taxon>Dikarya</taxon>
        <taxon>Ascomycota</taxon>
        <taxon>Saccharomycotina</taxon>
        <taxon>Saccharomycetes</taxon>
        <taxon>Phaffomycetales</taxon>
        <taxon>Wickerhamomycetaceae</taxon>
        <taxon>Wickerhamomyces</taxon>
    </lineage>
</organism>
<dbReference type="GO" id="GO:0032040">
    <property type="term" value="C:small-subunit processome"/>
    <property type="evidence" value="ECO:0007669"/>
    <property type="project" value="EnsemblFungi"/>
</dbReference>
<feature type="compositionally biased region" description="Basic and acidic residues" evidence="7">
    <location>
        <begin position="34"/>
        <end position="52"/>
    </location>
</feature>
<accession>A0A1E3PA09</accession>
<evidence type="ECO:0000256" key="6">
    <source>
        <dbReference type="ARBA" id="ARBA00024695"/>
    </source>
</evidence>
<evidence type="ECO:0000256" key="3">
    <source>
        <dbReference type="ARBA" id="ARBA00022517"/>
    </source>
</evidence>
<evidence type="ECO:0000256" key="5">
    <source>
        <dbReference type="ARBA" id="ARBA00023242"/>
    </source>
</evidence>
<name>A0A1E3PA09_WICAA</name>
<keyword evidence="3" id="KW-0690">Ribosome biogenesis</keyword>
<feature type="compositionally biased region" description="Acidic residues" evidence="7">
    <location>
        <begin position="192"/>
        <end position="203"/>
    </location>
</feature>
<sequence>MAGSQLKQLKAALKENGLTGQTNVKRKGKGSKRAPSETRRDDREEKIQRIREQFNPFEIKTNKTKYETNGKFVKGAQGKPGISKQIGEDQRKAAWEAKKAAKNKSGLLKDRRFGENDASLNPEEKMLQRFTHERLKQSNRANLYNLDDDSDEEGGLTHMGKSLALQDDFDAEDLENSDDDDFMKPKKRSFDDEGLAEEDEDESAVPKKKTKTEVMKEVMAKSKYYKAQRQMAQEQRENQVEELDDEYADVLHELGTIPKSKPAAVQASKTPNGINYEQSVRELNMDRRAAPADRTKTEEELKKEWEDKQKELEQARLRRMQGDDYGAEKGPDELDDDFWGEESEDQAEGVETDGSDAEVEEESESESESTGRAFTGSKNKVSCPQTLEDLHSQLESVALKGTPAHIKKIIDTYSPRLQAGNKEKLAVFTNVLFQHILFLSESDDVDSDDFPEIQESLISTLKKLSERFPNELTEFLREQIKEMQERINETIAGGDEYPMVSDLVFFGLVGMLFSTSDHYHLLVTPSLILMGESLEQLKYNSLNLLIAGTFISDTILKYQRIAKRYIPEVTFFLQKALLSLSPKEIKHSSITTKPDVRLPLKKGITTEEQTLRISDVDRELQESHEEALLKKIISVIDYALDTWKEKTAFIEIAQPFSVILAKYQKFYPEFQKITQLVDKFNRLLKFANDERKPLELQTHKKLAIATYAPKFEENFNPEKRSYDHDRSRQETNKLRHLLKQEQKIALREIRKDSRFEARQQIKEKKDSQDAYHSKMARILNSISTVEGAEKNAYDREKKARKNKK</sequence>
<dbReference type="OrthoDB" id="441771at2759"/>
<evidence type="ECO:0000256" key="1">
    <source>
        <dbReference type="ARBA" id="ARBA00004604"/>
    </source>
</evidence>
<dbReference type="GO" id="GO:0000480">
    <property type="term" value="P:endonucleolytic cleavage in 5'-ETS of tricistronic rRNA transcript (SSU-rRNA, 5.8S rRNA, LSU-rRNA)"/>
    <property type="evidence" value="ECO:0007669"/>
    <property type="project" value="EnsemblFungi"/>
</dbReference>
<dbReference type="GO" id="GO:0034511">
    <property type="term" value="F:U3 snoRNA binding"/>
    <property type="evidence" value="ECO:0007669"/>
    <property type="project" value="EnsemblFungi"/>
</dbReference>
<feature type="region of interest" description="Disordered" evidence="7">
    <location>
        <begin position="98"/>
        <end position="124"/>
    </location>
</feature>
<comment type="similarity">
    <text evidence="2">Belongs to the NOP14 family.</text>
</comment>
<dbReference type="RefSeq" id="XP_019041450.1">
    <property type="nucleotide sequence ID" value="XM_019181212.1"/>
</dbReference>
<dbReference type="Proteomes" id="UP000094112">
    <property type="component" value="Unassembled WGS sequence"/>
</dbReference>
<dbReference type="GO" id="GO:0000447">
    <property type="term" value="P:endonucleolytic cleavage in ITS1 to separate SSU-rRNA from 5.8S rRNA and LSU-rRNA from tricistronic rRNA transcript (SSU-rRNA, 5.8S rRNA, LSU-rRNA)"/>
    <property type="evidence" value="ECO:0007669"/>
    <property type="project" value="EnsemblFungi"/>
</dbReference>
<dbReference type="STRING" id="683960.A0A1E3PA09"/>
<feature type="compositionally biased region" description="Acidic residues" evidence="7">
    <location>
        <begin position="333"/>
        <end position="367"/>
    </location>
</feature>
<feature type="compositionally biased region" description="Basic and acidic residues" evidence="7">
    <location>
        <begin position="279"/>
        <end position="332"/>
    </location>
</feature>
<gene>
    <name evidence="8" type="ORF">WICANDRAFT_25957</name>
</gene>
<dbReference type="PANTHER" id="PTHR23183">
    <property type="entry name" value="NOP14"/>
    <property type="match status" value="1"/>
</dbReference>
<protein>
    <recommendedName>
        <fullName evidence="10">Nucleolar complex protein 14</fullName>
    </recommendedName>
</protein>
<keyword evidence="9" id="KW-1185">Reference proteome</keyword>
<reference evidence="8 9" key="1">
    <citation type="journal article" date="2016" name="Proc. Natl. Acad. Sci. U.S.A.">
        <title>Comparative genomics of biotechnologically important yeasts.</title>
        <authorList>
            <person name="Riley R."/>
            <person name="Haridas S."/>
            <person name="Wolfe K.H."/>
            <person name="Lopes M.R."/>
            <person name="Hittinger C.T."/>
            <person name="Goeker M."/>
            <person name="Salamov A.A."/>
            <person name="Wisecaver J.H."/>
            <person name="Long T.M."/>
            <person name="Calvey C.H."/>
            <person name="Aerts A.L."/>
            <person name="Barry K.W."/>
            <person name="Choi C."/>
            <person name="Clum A."/>
            <person name="Coughlan A.Y."/>
            <person name="Deshpande S."/>
            <person name="Douglass A.P."/>
            <person name="Hanson S.J."/>
            <person name="Klenk H.-P."/>
            <person name="LaButti K.M."/>
            <person name="Lapidus A."/>
            <person name="Lindquist E.A."/>
            <person name="Lipzen A.M."/>
            <person name="Meier-Kolthoff J.P."/>
            <person name="Ohm R.A."/>
            <person name="Otillar R.P."/>
            <person name="Pangilinan J.L."/>
            <person name="Peng Y."/>
            <person name="Rokas A."/>
            <person name="Rosa C.A."/>
            <person name="Scheuner C."/>
            <person name="Sibirny A.A."/>
            <person name="Slot J.C."/>
            <person name="Stielow J.B."/>
            <person name="Sun H."/>
            <person name="Kurtzman C.P."/>
            <person name="Blackwell M."/>
            <person name="Grigoriev I.V."/>
            <person name="Jeffries T.W."/>
        </authorList>
    </citation>
    <scope>NUCLEOTIDE SEQUENCE [LARGE SCALE GENOMIC DNA]</scope>
    <source>
        <strain evidence="9">ATCC 58044 / CBS 1984 / NCYC 433 / NRRL Y-366-8</strain>
    </source>
</reference>
<comment type="function">
    <text evidence="6">Involved in nucleolar processing of pre-18S ribosomal RNA. Has a role in the nuclear export of 40S pre-ribosomal subunit to the cytoplasm.</text>
</comment>